<accession>K0SHG8</accession>
<dbReference type="PANTHER" id="PTHR34127">
    <property type="entry name" value="OS04G0405600 PROTEIN"/>
    <property type="match status" value="1"/>
</dbReference>
<dbReference type="OMA" id="PSCVIFF"/>
<proteinExistence type="predicted"/>
<dbReference type="eggNOG" id="ENOG502SKPU">
    <property type="taxonomic scope" value="Eukaryota"/>
</dbReference>
<dbReference type="Proteomes" id="UP000266841">
    <property type="component" value="Unassembled WGS sequence"/>
</dbReference>
<protein>
    <submittedName>
        <fullName evidence="2">Uncharacterized protein</fullName>
    </submittedName>
</protein>
<reference evidence="2 3" key="1">
    <citation type="journal article" date="2012" name="Genome Biol.">
        <title>Genome and low-iron response of an oceanic diatom adapted to chronic iron limitation.</title>
        <authorList>
            <person name="Lommer M."/>
            <person name="Specht M."/>
            <person name="Roy A.S."/>
            <person name="Kraemer L."/>
            <person name="Andreson R."/>
            <person name="Gutowska M.A."/>
            <person name="Wolf J."/>
            <person name="Bergner S.V."/>
            <person name="Schilhabel M.B."/>
            <person name="Klostermeier U.C."/>
            <person name="Beiko R.G."/>
            <person name="Rosenstiel P."/>
            <person name="Hippler M."/>
            <person name="Laroche J."/>
        </authorList>
    </citation>
    <scope>NUCLEOTIDE SEQUENCE [LARGE SCALE GENOMIC DNA]</scope>
    <source>
        <strain evidence="2 3">CCMP1005</strain>
    </source>
</reference>
<dbReference type="EMBL" id="AGNL01015644">
    <property type="protein sequence ID" value="EJK65603.1"/>
    <property type="molecule type" value="Genomic_DNA"/>
</dbReference>
<dbReference type="Pfam" id="PF07082">
    <property type="entry name" value="DUF1350"/>
    <property type="match status" value="1"/>
</dbReference>
<evidence type="ECO:0000256" key="1">
    <source>
        <dbReference type="SAM" id="SignalP"/>
    </source>
</evidence>
<dbReference type="OrthoDB" id="3980at2759"/>
<comment type="caution">
    <text evidence="2">The sequence shown here is derived from an EMBL/GenBank/DDBJ whole genome shotgun (WGS) entry which is preliminary data.</text>
</comment>
<name>K0SHG8_THAOC</name>
<keyword evidence="1" id="KW-0732">Signal</keyword>
<organism evidence="2 3">
    <name type="scientific">Thalassiosira oceanica</name>
    <name type="common">Marine diatom</name>
    <dbReference type="NCBI Taxonomy" id="159749"/>
    <lineage>
        <taxon>Eukaryota</taxon>
        <taxon>Sar</taxon>
        <taxon>Stramenopiles</taxon>
        <taxon>Ochrophyta</taxon>
        <taxon>Bacillariophyta</taxon>
        <taxon>Coscinodiscophyceae</taxon>
        <taxon>Thalassiosirophycidae</taxon>
        <taxon>Thalassiosirales</taxon>
        <taxon>Thalassiosiraceae</taxon>
        <taxon>Thalassiosira</taxon>
    </lineage>
</organism>
<evidence type="ECO:0000313" key="2">
    <source>
        <dbReference type="EMBL" id="EJK65603.1"/>
    </source>
</evidence>
<dbReference type="PANTHER" id="PTHR34127:SF1">
    <property type="entry name" value="OS04G0405600 PROTEIN"/>
    <property type="match status" value="1"/>
</dbReference>
<dbReference type="InterPro" id="IPR010765">
    <property type="entry name" value="DUF1350"/>
</dbReference>
<feature type="chain" id="PRO_5030173063" evidence="1">
    <location>
        <begin position="22"/>
        <end position="411"/>
    </location>
</feature>
<gene>
    <name evidence="2" type="ORF">THAOC_13520</name>
</gene>
<dbReference type="ESTHER" id="thaoc-k0shg8">
    <property type="family name" value="Duf_1350"/>
</dbReference>
<dbReference type="AlphaFoldDB" id="K0SHG8"/>
<feature type="signal peptide" evidence="1">
    <location>
        <begin position="1"/>
        <end position="21"/>
    </location>
</feature>
<evidence type="ECO:0000313" key="3">
    <source>
        <dbReference type="Proteomes" id="UP000266841"/>
    </source>
</evidence>
<sequence>MMNSILALAATAQVLFLGSLAFTTDPYSYSRSCYSRSRVKSAPNRRSNLLRSQPNDEDPTQIGGDLVTYLARIDKQWGLAKRNEIGDWQVLELKGNEQQDGSDIVYLLEPASGASPSCVIFFLGGAVLGQFPHIAYSEFLKRLAVRMGAAVVAIPYEVGLDHFSIAQKGVKLMKSALIECEDVRGYSSSIPKYNVGHSLGGKLHSIGMAATGIGEDIAGCGMISYNNFGFAQTIQMARAFANELQVSKNPRFGEGGPMPFDALFDLASNAINAVGLEFSPSPDQTDQIISKKFDENMLQKTRLFSFQDDELDSTGRFVDCFPSGATEVSLLPGSHLTPVFLRLGVDDFPEEARDMASQASGGFQNISFGDEDLLDQLVDEVSNWMLGKPPTRRADFSTSVAGLIDAEVITD</sequence>
<keyword evidence="3" id="KW-1185">Reference proteome</keyword>